<dbReference type="Proteomes" id="UP000823749">
    <property type="component" value="Chromosome 7"/>
</dbReference>
<feature type="coiled-coil region" evidence="1">
    <location>
        <begin position="107"/>
        <end position="162"/>
    </location>
</feature>
<name>A0AAV6JAS6_9ERIC</name>
<reference evidence="3" key="1">
    <citation type="submission" date="2020-08" db="EMBL/GenBank/DDBJ databases">
        <title>Plant Genome Project.</title>
        <authorList>
            <person name="Zhang R.-G."/>
        </authorList>
    </citation>
    <scope>NUCLEOTIDE SEQUENCE</scope>
    <source>
        <strain evidence="3">WSP0</strain>
        <tissue evidence="3">Leaf</tissue>
    </source>
</reference>
<dbReference type="GO" id="GO:0005689">
    <property type="term" value="C:U12-type spliceosomal complex"/>
    <property type="evidence" value="ECO:0007669"/>
    <property type="project" value="TreeGrafter"/>
</dbReference>
<feature type="coiled-coil region" evidence="1">
    <location>
        <begin position="339"/>
        <end position="369"/>
    </location>
</feature>
<evidence type="ECO:0000256" key="1">
    <source>
        <dbReference type="SAM" id="Coils"/>
    </source>
</evidence>
<feature type="coiled-coil region" evidence="1">
    <location>
        <begin position="423"/>
        <end position="569"/>
    </location>
</feature>
<evidence type="ECO:0000313" key="3">
    <source>
        <dbReference type="EMBL" id="KAG5538291.1"/>
    </source>
</evidence>
<keyword evidence="1" id="KW-0175">Coiled coil</keyword>
<accession>A0AAV6JAS6</accession>
<feature type="compositionally biased region" description="Low complexity" evidence="2">
    <location>
        <begin position="216"/>
        <end position="232"/>
    </location>
</feature>
<protein>
    <submittedName>
        <fullName evidence="3">Uncharacterized protein</fullName>
    </submittedName>
</protein>
<keyword evidence="4" id="KW-1185">Reference proteome</keyword>
<feature type="compositionally biased region" description="Basic and acidic residues" evidence="2">
    <location>
        <begin position="259"/>
        <end position="280"/>
    </location>
</feature>
<evidence type="ECO:0000256" key="2">
    <source>
        <dbReference type="SAM" id="MobiDB-lite"/>
    </source>
</evidence>
<feature type="coiled-coil region" evidence="1">
    <location>
        <begin position="667"/>
        <end position="718"/>
    </location>
</feature>
<dbReference type="InterPro" id="IPR052831">
    <property type="entry name" value="Apoptosis_promoter"/>
</dbReference>
<organism evidence="3 4">
    <name type="scientific">Rhododendron griersonianum</name>
    <dbReference type="NCBI Taxonomy" id="479676"/>
    <lineage>
        <taxon>Eukaryota</taxon>
        <taxon>Viridiplantae</taxon>
        <taxon>Streptophyta</taxon>
        <taxon>Embryophyta</taxon>
        <taxon>Tracheophyta</taxon>
        <taxon>Spermatophyta</taxon>
        <taxon>Magnoliopsida</taxon>
        <taxon>eudicotyledons</taxon>
        <taxon>Gunneridae</taxon>
        <taxon>Pentapetalae</taxon>
        <taxon>asterids</taxon>
        <taxon>Ericales</taxon>
        <taxon>Ericaceae</taxon>
        <taxon>Ericoideae</taxon>
        <taxon>Rhodoreae</taxon>
        <taxon>Rhododendron</taxon>
    </lineage>
</organism>
<sequence length="1101" mass="124886">MLILNREKELEAFIRIKDCEGSMEGGEDGLMLRLSRFLKENRMDLVSQESLSLRAANAIMSKLGAQLEPFRVVTNETTPWEEKSAVVRLGNKMLKSRRNKQWRKRKRKRIAEMLVKEREQLDQADQEADEWRAREIAKDIAKRKVEKMKEIAKLKAKEEKKRLESELELVLIVEKLQELRSLRIQKLKKQGHFLPEEDDKFLERVRAAVEEEERQATAAADTDAAKGAIATAEESRKSFQGCGPDSKVVTGDEGGNEDGQDKTTESENRRGSGMVTDKESGNQGSEGQSRGGVYDSVASLPIEFYHYYHGSNTDLGTLVEYSVLQEVQANLDFGQQHEIEQYKEEIKRLQESESEIKALSVNYAALLKEKEGSTDQSHNRHQKASVKNRSVGSRTINGVVSKQDELSNGITQSMQPDITQTKIESKRSDIQSNEKDLADLLEEKNRSLAAMQAAHELQIKSLGLELEKERAKLANIQLQLREEQKLNGSFQEELNLMKVEKSKTNREMNEIRDELNQKIAEVRRLQMEFNKRETAEADDDIAEGLKRVIASLEKENYDLKMEKVELQAALKTASNSSVHKSSHDAQENPNKESNHLNENGQSLGSFPGKEEMEKTMRKLEKDLNEARQKRDKALQELNRLKKHLLDKVAYLLVYNVLLSMNFFQTSESEESEKMDEDNKIIEELREKNEYQKQQMLHLQKALKQAIASQDEVKMANNNELQKYREIIDDQNRKMTSCISTIDAKNVELLNLQTALGQYYAEIEAKEHLEGDLAHAREESAKLAELLKGAHQQEEMSRKEKEDILEKLSQAERMLAEGRNRVNKLEDDNAKLRRALEQSMSRINRMSMDSDYFVDRCNLQPVASFAILDDLLLAVTPSSSFISLFFGKANSDQVIGNLLPEKPQQRGTPYDFLRRFLQFLNIHKNTRVPEPEVLDLMVRMLGFSDEDKQRIGVAQQGTGKGVVRGVLGLPGRLVGGILGSGSAEANANMASENQSFADLWVDFLLKETEEREKRESAGATNASDGNQHNRSPSDTLAASPVLDPRTNAASAFSRSSPSLNHDSPILSGRNILQSEQSESEFSTVPLNSSERTSQVSRLLPRY</sequence>
<gene>
    <name evidence="3" type="ORF">RHGRI_019026</name>
</gene>
<feature type="region of interest" description="Disordered" evidence="2">
    <location>
        <begin position="213"/>
        <end position="292"/>
    </location>
</feature>
<feature type="compositionally biased region" description="Basic and acidic residues" evidence="2">
    <location>
        <begin position="581"/>
        <end position="595"/>
    </location>
</feature>
<dbReference type="PANTHER" id="PTHR48190:SF2">
    <property type="entry name" value="PROGRAMMED CELL DEATH PROTEIN 7"/>
    <property type="match status" value="1"/>
</dbReference>
<dbReference type="EMBL" id="JACTNZ010000007">
    <property type="protein sequence ID" value="KAG5538291.1"/>
    <property type="molecule type" value="Genomic_DNA"/>
</dbReference>
<evidence type="ECO:0000313" key="4">
    <source>
        <dbReference type="Proteomes" id="UP000823749"/>
    </source>
</evidence>
<feature type="compositionally biased region" description="Polar residues" evidence="2">
    <location>
        <begin position="1069"/>
        <end position="1095"/>
    </location>
</feature>
<proteinExistence type="predicted"/>
<dbReference type="AlphaFoldDB" id="A0AAV6JAS6"/>
<feature type="region of interest" description="Disordered" evidence="2">
    <location>
        <begin position="572"/>
        <end position="616"/>
    </location>
</feature>
<feature type="region of interest" description="Disordered" evidence="2">
    <location>
        <begin position="1009"/>
        <end position="1101"/>
    </location>
</feature>
<feature type="region of interest" description="Disordered" evidence="2">
    <location>
        <begin position="370"/>
        <end position="391"/>
    </location>
</feature>
<comment type="caution">
    <text evidence="3">The sequence shown here is derived from an EMBL/GenBank/DDBJ whole genome shotgun (WGS) entry which is preliminary data.</text>
</comment>
<dbReference type="PANTHER" id="PTHR48190">
    <property type="entry name" value="PROGRAMMED CELL DEATH PROTEIN 7"/>
    <property type="match status" value="1"/>
</dbReference>
<feature type="compositionally biased region" description="Polar residues" evidence="2">
    <location>
        <begin position="1017"/>
        <end position="1035"/>
    </location>
</feature>
<feature type="compositionally biased region" description="Polar residues" evidence="2">
    <location>
        <begin position="1046"/>
        <end position="1060"/>
    </location>
</feature>
<feature type="coiled-coil region" evidence="1">
    <location>
        <begin position="765"/>
        <end position="841"/>
    </location>
</feature>